<dbReference type="InterPro" id="IPR033181">
    <property type="entry name" value="Mic26_fungi"/>
</dbReference>
<dbReference type="HOGENOM" id="CLU_072130_0_0_1"/>
<dbReference type="GO" id="GO:0042407">
    <property type="term" value="P:cristae formation"/>
    <property type="evidence" value="ECO:0007669"/>
    <property type="project" value="InterPro"/>
</dbReference>
<dbReference type="AlphaFoldDB" id="S8DQC1"/>
<dbReference type="STRING" id="743788.S8DQC1"/>
<keyword evidence="1" id="KW-0496">Mitochondrion</keyword>
<organism evidence="2 3">
    <name type="scientific">Fomitopsis schrenkii</name>
    <name type="common">Brown rot fungus</name>
    <dbReference type="NCBI Taxonomy" id="2126942"/>
    <lineage>
        <taxon>Eukaryota</taxon>
        <taxon>Fungi</taxon>
        <taxon>Dikarya</taxon>
        <taxon>Basidiomycota</taxon>
        <taxon>Agaricomycotina</taxon>
        <taxon>Agaricomycetes</taxon>
        <taxon>Polyporales</taxon>
        <taxon>Fomitopsis</taxon>
    </lineage>
</organism>
<dbReference type="Pfam" id="PF09769">
    <property type="entry name" value="ApoO"/>
    <property type="match status" value="1"/>
</dbReference>
<dbReference type="PANTHER" id="PTHR28268">
    <property type="entry name" value="MICOS SUBUNIT MIC26"/>
    <property type="match status" value="1"/>
</dbReference>
<protein>
    <recommendedName>
        <fullName evidence="1">MICOS complex subunit</fullName>
    </recommendedName>
</protein>
<name>S8DQC1_FOMSC</name>
<proteinExistence type="predicted"/>
<evidence type="ECO:0000313" key="2">
    <source>
        <dbReference type="EMBL" id="EPS93393.1"/>
    </source>
</evidence>
<dbReference type="Proteomes" id="UP000015241">
    <property type="component" value="Unassembled WGS sequence"/>
</dbReference>
<dbReference type="InterPro" id="IPR019166">
    <property type="entry name" value="MIC26/MIC27"/>
</dbReference>
<dbReference type="InParanoid" id="S8DQC1"/>
<dbReference type="OrthoDB" id="2399148at2759"/>
<keyword evidence="3" id="KW-1185">Reference proteome</keyword>
<dbReference type="GO" id="GO:0061617">
    <property type="term" value="C:MICOS complex"/>
    <property type="evidence" value="ECO:0007669"/>
    <property type="project" value="UniProtKB-UniRule"/>
</dbReference>
<dbReference type="PANTHER" id="PTHR28268:SF1">
    <property type="entry name" value="MICOS SUBUNIT MIC26"/>
    <property type="match status" value="1"/>
</dbReference>
<comment type="subunit">
    <text evidence="1">Component of the mitochondrial contact site and cristae organizing system (MICOS) complex.</text>
</comment>
<keyword evidence="1" id="KW-0472">Membrane</keyword>
<evidence type="ECO:0000313" key="3">
    <source>
        <dbReference type="Proteomes" id="UP000015241"/>
    </source>
</evidence>
<comment type="function">
    <text evidence="1">Component of the MICOS complex, a large protein complex of the mitochondrial inner membrane that plays crucial roles in the maintenance of crista junctions, inner membrane architecture, and formation of contact sites to the outer membrane.</text>
</comment>
<dbReference type="eggNOG" id="ENOG502S70K">
    <property type="taxonomic scope" value="Eukaryota"/>
</dbReference>
<evidence type="ECO:0000256" key="1">
    <source>
        <dbReference type="RuleBase" id="RU363021"/>
    </source>
</evidence>
<dbReference type="GO" id="GO:0044284">
    <property type="term" value="C:mitochondrial crista junction"/>
    <property type="evidence" value="ECO:0007669"/>
    <property type="project" value="TreeGrafter"/>
</dbReference>
<comment type="subcellular location">
    <subcellularLocation>
        <location evidence="1">Mitochondrion inner membrane</location>
    </subcellularLocation>
</comment>
<dbReference type="EMBL" id="KE504279">
    <property type="protein sequence ID" value="EPS93393.1"/>
    <property type="molecule type" value="Genomic_DNA"/>
</dbReference>
<gene>
    <name evidence="2" type="ORF">FOMPIDRAFT_1026557</name>
</gene>
<accession>S8DQC1</accession>
<reference evidence="2 3" key="1">
    <citation type="journal article" date="2012" name="Science">
        <title>The Paleozoic origin of enzymatic lignin decomposition reconstructed from 31 fungal genomes.</title>
        <authorList>
            <person name="Floudas D."/>
            <person name="Binder M."/>
            <person name="Riley R."/>
            <person name="Barry K."/>
            <person name="Blanchette R.A."/>
            <person name="Henrissat B."/>
            <person name="Martinez A.T."/>
            <person name="Otillar R."/>
            <person name="Spatafora J.W."/>
            <person name="Yadav J.S."/>
            <person name="Aerts A."/>
            <person name="Benoit I."/>
            <person name="Boyd A."/>
            <person name="Carlson A."/>
            <person name="Copeland A."/>
            <person name="Coutinho P.M."/>
            <person name="de Vries R.P."/>
            <person name="Ferreira P."/>
            <person name="Findley K."/>
            <person name="Foster B."/>
            <person name="Gaskell J."/>
            <person name="Glotzer D."/>
            <person name="Gorecki P."/>
            <person name="Heitman J."/>
            <person name="Hesse C."/>
            <person name="Hori C."/>
            <person name="Igarashi K."/>
            <person name="Jurgens J.A."/>
            <person name="Kallen N."/>
            <person name="Kersten P."/>
            <person name="Kohler A."/>
            <person name="Kuees U."/>
            <person name="Kumar T.K.A."/>
            <person name="Kuo A."/>
            <person name="LaButti K."/>
            <person name="Larrondo L.F."/>
            <person name="Lindquist E."/>
            <person name="Ling A."/>
            <person name="Lombard V."/>
            <person name="Lucas S."/>
            <person name="Lundell T."/>
            <person name="Martin R."/>
            <person name="McLaughlin D.J."/>
            <person name="Morgenstern I."/>
            <person name="Morin E."/>
            <person name="Murat C."/>
            <person name="Nagy L.G."/>
            <person name="Nolan M."/>
            <person name="Ohm R.A."/>
            <person name="Patyshakuliyeva A."/>
            <person name="Rokas A."/>
            <person name="Ruiz-Duenas F.J."/>
            <person name="Sabat G."/>
            <person name="Salamov A."/>
            <person name="Samejima M."/>
            <person name="Schmutz J."/>
            <person name="Slot J.C."/>
            <person name="St John F."/>
            <person name="Stenlid J."/>
            <person name="Sun H."/>
            <person name="Sun S."/>
            <person name="Syed K."/>
            <person name="Tsang A."/>
            <person name="Wiebenga A."/>
            <person name="Young D."/>
            <person name="Pisabarro A."/>
            <person name="Eastwood D.C."/>
            <person name="Martin F."/>
            <person name="Cullen D."/>
            <person name="Grigoriev I.V."/>
            <person name="Hibbett D.S."/>
        </authorList>
    </citation>
    <scope>NUCLEOTIDE SEQUENCE</scope>
    <source>
        <strain evidence="3">FP-58527</strain>
    </source>
</reference>
<keyword evidence="1" id="KW-0999">Mitochondrion inner membrane</keyword>
<sequence length="282" mass="29756">MLRLLAQRRAVLATAAAAVAVTQSSRDKLPIYPAPAQDVLLVETPSELEQHIGTARRAVTATYLDARAQVQGVVSRWISIEESVENRIKSLIAPDEPLTPGILYVGVATLTGSVLTRTRGPALRLVLPPTLLLLSLAHFLPATAANLSAYAGALEDAYLPGLAAKHDIANAHSAMAWDRAVDAGAAGRARVGDAVRSAVLRLEDATGLKLQETLGVARAVDAQTRGAAKVVQQTAEDTGAVLLKKVEEAKSAIVETVHEAVAEKKVDEAAMKKAEEPPKRLV</sequence>